<proteinExistence type="predicted"/>
<keyword evidence="4" id="KW-1185">Reference proteome</keyword>
<accession>A0A3M8DTR3</accession>
<sequence>MSRFWLKYTISLPADLEEVFLAELLDSTYTLGWTEPQIEVIVTENGYDYQEQPEQPVIAYVFEPMEEEQQALVARMEEYLQRWEGAICLKAVEQVKEENESWKDEFVPVQIGSLTVAPSWTKETLQDAGPVLWIDPGAAFGTGYHGTTQDMLRFLQEMDVTGMRVIDIGAGSGILSIYCALHHAKKPVYALDLNPESEYEIRQNLAHNELDASSVEVVIGDATSPDMAERIPEKADLILLNIGGDEDVAILPLVGKLLAPDGTVIFSGLVEWNREAIADKLVTEGYSIKDQRQTDEWVTLMAKAAR</sequence>
<evidence type="ECO:0000256" key="2">
    <source>
        <dbReference type="ARBA" id="ARBA00022679"/>
    </source>
</evidence>
<dbReference type="PANTHER" id="PTHR43648:SF1">
    <property type="entry name" value="ELECTRON TRANSFER FLAVOPROTEIN BETA SUBUNIT LYSINE METHYLTRANSFERASE"/>
    <property type="match status" value="1"/>
</dbReference>
<keyword evidence="1 3" id="KW-0489">Methyltransferase</keyword>
<keyword evidence="2 3" id="KW-0808">Transferase</keyword>
<reference evidence="3 4" key="1">
    <citation type="submission" date="2018-10" db="EMBL/GenBank/DDBJ databases">
        <title>Phylogenomics of Brevibacillus.</title>
        <authorList>
            <person name="Dunlap C."/>
        </authorList>
    </citation>
    <scope>NUCLEOTIDE SEQUENCE [LARGE SCALE GENOMIC DNA]</scope>
    <source>
        <strain evidence="3 4">JCM 15716</strain>
    </source>
</reference>
<evidence type="ECO:0000313" key="4">
    <source>
        <dbReference type="Proteomes" id="UP000271031"/>
    </source>
</evidence>
<dbReference type="EMBL" id="RHHQ01000007">
    <property type="protein sequence ID" value="RNB90367.1"/>
    <property type="molecule type" value="Genomic_DNA"/>
</dbReference>
<evidence type="ECO:0000256" key="1">
    <source>
        <dbReference type="ARBA" id="ARBA00022603"/>
    </source>
</evidence>
<dbReference type="InterPro" id="IPR029063">
    <property type="entry name" value="SAM-dependent_MTases_sf"/>
</dbReference>
<dbReference type="GO" id="GO:0032259">
    <property type="term" value="P:methylation"/>
    <property type="evidence" value="ECO:0007669"/>
    <property type="project" value="UniProtKB-KW"/>
</dbReference>
<dbReference type="PANTHER" id="PTHR43648">
    <property type="entry name" value="ELECTRON TRANSFER FLAVOPROTEIN BETA SUBUNIT LYSINE METHYLTRANSFERASE"/>
    <property type="match status" value="1"/>
</dbReference>
<dbReference type="RefSeq" id="WP_122917295.1">
    <property type="nucleotide sequence ID" value="NZ_RHHQ01000007.1"/>
</dbReference>
<dbReference type="Gene3D" id="3.40.50.150">
    <property type="entry name" value="Vaccinia Virus protein VP39"/>
    <property type="match status" value="1"/>
</dbReference>
<dbReference type="GO" id="GO:0008276">
    <property type="term" value="F:protein methyltransferase activity"/>
    <property type="evidence" value="ECO:0007669"/>
    <property type="project" value="TreeGrafter"/>
</dbReference>
<dbReference type="SUPFAM" id="SSF53335">
    <property type="entry name" value="S-adenosyl-L-methionine-dependent methyltransferases"/>
    <property type="match status" value="1"/>
</dbReference>
<dbReference type="OrthoDB" id="1888493at2"/>
<evidence type="ECO:0000313" key="3">
    <source>
        <dbReference type="EMBL" id="RNB90367.1"/>
    </source>
</evidence>
<dbReference type="CDD" id="cd02440">
    <property type="entry name" value="AdoMet_MTases"/>
    <property type="match status" value="1"/>
</dbReference>
<gene>
    <name evidence="3" type="ORF">EDM56_07590</name>
</gene>
<organism evidence="3 4">
    <name type="scientific">Brevibacillus fluminis</name>
    <dbReference type="NCBI Taxonomy" id="511487"/>
    <lineage>
        <taxon>Bacteria</taxon>
        <taxon>Bacillati</taxon>
        <taxon>Bacillota</taxon>
        <taxon>Bacilli</taxon>
        <taxon>Bacillales</taxon>
        <taxon>Paenibacillaceae</taxon>
        <taxon>Brevibacillus</taxon>
    </lineage>
</organism>
<protein>
    <submittedName>
        <fullName evidence="3">Methyltransferase domain-containing protein</fullName>
    </submittedName>
</protein>
<dbReference type="Proteomes" id="UP000271031">
    <property type="component" value="Unassembled WGS sequence"/>
</dbReference>
<dbReference type="Pfam" id="PF06325">
    <property type="entry name" value="PrmA"/>
    <property type="match status" value="1"/>
</dbReference>
<dbReference type="AlphaFoldDB" id="A0A3M8DTR3"/>
<comment type="caution">
    <text evidence="3">The sequence shown here is derived from an EMBL/GenBank/DDBJ whole genome shotgun (WGS) entry which is preliminary data.</text>
</comment>
<name>A0A3M8DTR3_9BACL</name>
<dbReference type="InterPro" id="IPR050078">
    <property type="entry name" value="Ribosomal_L11_MeTrfase_PrmA"/>
</dbReference>